<dbReference type="InterPro" id="IPR002937">
    <property type="entry name" value="Amino_oxidase"/>
</dbReference>
<dbReference type="Proteomes" id="UP000177396">
    <property type="component" value="Unassembled WGS sequence"/>
</dbReference>
<dbReference type="EMBL" id="MFJB01000016">
    <property type="protein sequence ID" value="OGG00725.1"/>
    <property type="molecule type" value="Genomic_DNA"/>
</dbReference>
<dbReference type="Pfam" id="PF01593">
    <property type="entry name" value="Amino_oxidase"/>
    <property type="match status" value="1"/>
</dbReference>
<evidence type="ECO:0000313" key="3">
    <source>
        <dbReference type="Proteomes" id="UP000177396"/>
    </source>
</evidence>
<accession>A0A1F5YKQ1</accession>
<dbReference type="GO" id="GO:0016491">
    <property type="term" value="F:oxidoreductase activity"/>
    <property type="evidence" value="ECO:0007669"/>
    <property type="project" value="InterPro"/>
</dbReference>
<evidence type="ECO:0000259" key="1">
    <source>
        <dbReference type="Pfam" id="PF01593"/>
    </source>
</evidence>
<feature type="domain" description="Amine oxidase" evidence="1">
    <location>
        <begin position="10"/>
        <end position="414"/>
    </location>
</feature>
<proteinExistence type="predicted"/>
<dbReference type="NCBIfam" id="NF005560">
    <property type="entry name" value="PRK07233.1"/>
    <property type="match status" value="1"/>
</dbReference>
<sequence>MKVAVVGAGFTGLSSALYLARKNHRVVVFEKEKTIGGLVQGYKEKNWLWAIEKHYHHWFTNDNFALNLIKDLGLEEDLLIPSPLTSIFYHHQISAFNSPFDVLAFPHLSFLERLKCGVVLAYLKILPSFLAVKLERFTAYDWLNRYFGRNTFRILWQPLLDGKFGPYASLVNMAWFWARIKKRTPRLAYLKGGYHRLLEAVVSEIKKSGGQINLGKSIDKNIIKEYDKVIFTGPSSIFQKIFPGLPSDYRQRLSGIPHLHALNLLLITQEKILAKEYWLNINDRRFPFLGIITHTNFIDKKYYAGMHLTWIANYLPPDHPYLNKSKDELFAIYKPYLQKINPHFNFQRLTTNDYQLFLGPFAQPVFFTNYSKIKPEFNTPINNVYLANMDMVYPWDRGTNYAIELGYKVAEYILNTAGV</sequence>
<dbReference type="SUPFAM" id="SSF51905">
    <property type="entry name" value="FAD/NAD(P)-binding domain"/>
    <property type="match status" value="1"/>
</dbReference>
<dbReference type="AlphaFoldDB" id="A0A1F5YKQ1"/>
<dbReference type="PANTHER" id="PTHR42923">
    <property type="entry name" value="PROTOPORPHYRINOGEN OXIDASE"/>
    <property type="match status" value="1"/>
</dbReference>
<comment type="caution">
    <text evidence="2">The sequence shown here is derived from an EMBL/GenBank/DDBJ whole genome shotgun (WGS) entry which is preliminary data.</text>
</comment>
<dbReference type="InterPro" id="IPR036188">
    <property type="entry name" value="FAD/NAD-bd_sf"/>
</dbReference>
<dbReference type="PRINTS" id="PR00419">
    <property type="entry name" value="ADXRDTASE"/>
</dbReference>
<dbReference type="Gene3D" id="3.50.50.60">
    <property type="entry name" value="FAD/NAD(P)-binding domain"/>
    <property type="match status" value="1"/>
</dbReference>
<protein>
    <recommendedName>
        <fullName evidence="1">Amine oxidase domain-containing protein</fullName>
    </recommendedName>
</protein>
<evidence type="ECO:0000313" key="2">
    <source>
        <dbReference type="EMBL" id="OGG00725.1"/>
    </source>
</evidence>
<dbReference type="InterPro" id="IPR050464">
    <property type="entry name" value="Zeta_carotene_desat/Oxidored"/>
</dbReference>
<dbReference type="PANTHER" id="PTHR42923:SF46">
    <property type="entry name" value="AMINE OXIDASE"/>
    <property type="match status" value="1"/>
</dbReference>
<gene>
    <name evidence="2" type="ORF">A2153_00345</name>
</gene>
<reference evidence="2 3" key="1">
    <citation type="journal article" date="2016" name="Nat. Commun.">
        <title>Thousands of microbial genomes shed light on interconnected biogeochemical processes in an aquifer system.</title>
        <authorList>
            <person name="Anantharaman K."/>
            <person name="Brown C.T."/>
            <person name="Hug L.A."/>
            <person name="Sharon I."/>
            <person name="Castelle C.J."/>
            <person name="Probst A.J."/>
            <person name="Thomas B.C."/>
            <person name="Singh A."/>
            <person name="Wilkins M.J."/>
            <person name="Karaoz U."/>
            <person name="Brodie E.L."/>
            <person name="Williams K.H."/>
            <person name="Hubbard S.S."/>
            <person name="Banfield J.F."/>
        </authorList>
    </citation>
    <scope>NUCLEOTIDE SEQUENCE [LARGE SCALE GENOMIC DNA]</scope>
</reference>
<organism evidence="2 3">
    <name type="scientific">Candidatus Gottesmanbacteria bacterium RBG_16_38_7b</name>
    <dbReference type="NCBI Taxonomy" id="1798372"/>
    <lineage>
        <taxon>Bacteria</taxon>
        <taxon>Candidatus Gottesmaniibacteriota</taxon>
    </lineage>
</organism>
<name>A0A1F5YKQ1_9BACT</name>